<accession>A0ABV8J9X6</accession>
<evidence type="ECO:0000259" key="7">
    <source>
        <dbReference type="PROSITE" id="PS50110"/>
    </source>
</evidence>
<keyword evidence="3" id="KW-0238">DNA-binding</keyword>
<dbReference type="EMBL" id="JBHSBL010000029">
    <property type="protein sequence ID" value="MFC4071802.1"/>
    <property type="molecule type" value="Genomic_DNA"/>
</dbReference>
<dbReference type="InterPro" id="IPR000792">
    <property type="entry name" value="Tscrpt_reg_LuxR_C"/>
</dbReference>
<evidence type="ECO:0000256" key="4">
    <source>
        <dbReference type="ARBA" id="ARBA00023163"/>
    </source>
</evidence>
<evidence type="ECO:0000256" key="5">
    <source>
        <dbReference type="PROSITE-ProRule" id="PRU00169"/>
    </source>
</evidence>
<dbReference type="InterPro" id="IPR001789">
    <property type="entry name" value="Sig_transdc_resp-reg_receiver"/>
</dbReference>
<evidence type="ECO:0000313" key="9">
    <source>
        <dbReference type="Proteomes" id="UP001595867"/>
    </source>
</evidence>
<dbReference type="SMART" id="SM00421">
    <property type="entry name" value="HTH_LUXR"/>
    <property type="match status" value="1"/>
</dbReference>
<dbReference type="Proteomes" id="UP001595867">
    <property type="component" value="Unassembled WGS sequence"/>
</dbReference>
<organism evidence="8 9">
    <name type="scientific">Actinoplanes subglobosus</name>
    <dbReference type="NCBI Taxonomy" id="1547892"/>
    <lineage>
        <taxon>Bacteria</taxon>
        <taxon>Bacillati</taxon>
        <taxon>Actinomycetota</taxon>
        <taxon>Actinomycetes</taxon>
        <taxon>Micromonosporales</taxon>
        <taxon>Micromonosporaceae</taxon>
        <taxon>Actinoplanes</taxon>
    </lineage>
</organism>
<comment type="caution">
    <text evidence="8">The sequence shown here is derived from an EMBL/GenBank/DDBJ whole genome shotgun (WGS) entry which is preliminary data.</text>
</comment>
<evidence type="ECO:0000313" key="8">
    <source>
        <dbReference type="EMBL" id="MFC4071802.1"/>
    </source>
</evidence>
<keyword evidence="4" id="KW-0804">Transcription</keyword>
<dbReference type="PROSITE" id="PS00622">
    <property type="entry name" value="HTH_LUXR_1"/>
    <property type="match status" value="1"/>
</dbReference>
<dbReference type="InterPro" id="IPR039420">
    <property type="entry name" value="WalR-like"/>
</dbReference>
<dbReference type="SUPFAM" id="SSF52172">
    <property type="entry name" value="CheY-like"/>
    <property type="match status" value="1"/>
</dbReference>
<dbReference type="Pfam" id="PF00196">
    <property type="entry name" value="GerE"/>
    <property type="match status" value="1"/>
</dbReference>
<dbReference type="SMART" id="SM00448">
    <property type="entry name" value="REC"/>
    <property type="match status" value="1"/>
</dbReference>
<dbReference type="PROSITE" id="PS50043">
    <property type="entry name" value="HTH_LUXR_2"/>
    <property type="match status" value="1"/>
</dbReference>
<dbReference type="InterPro" id="IPR011006">
    <property type="entry name" value="CheY-like_superfamily"/>
</dbReference>
<dbReference type="Pfam" id="PF00072">
    <property type="entry name" value="Response_reg"/>
    <property type="match status" value="1"/>
</dbReference>
<dbReference type="RefSeq" id="WP_378072680.1">
    <property type="nucleotide sequence ID" value="NZ_JBHSBL010000029.1"/>
</dbReference>
<proteinExistence type="predicted"/>
<keyword evidence="9" id="KW-1185">Reference proteome</keyword>
<reference evidence="9" key="1">
    <citation type="journal article" date="2019" name="Int. J. Syst. Evol. Microbiol.">
        <title>The Global Catalogue of Microorganisms (GCM) 10K type strain sequencing project: providing services to taxonomists for standard genome sequencing and annotation.</title>
        <authorList>
            <consortium name="The Broad Institute Genomics Platform"/>
            <consortium name="The Broad Institute Genome Sequencing Center for Infectious Disease"/>
            <person name="Wu L."/>
            <person name="Ma J."/>
        </authorList>
    </citation>
    <scope>NUCLEOTIDE SEQUENCE [LARGE SCALE GENOMIC DNA]</scope>
    <source>
        <strain evidence="9">TBRC 5832</strain>
    </source>
</reference>
<feature type="domain" description="Response regulatory" evidence="7">
    <location>
        <begin position="3"/>
        <end position="124"/>
    </location>
</feature>
<sequence length="225" mass="24331">MITVLLADDQQLIRSAIAMLLTHQPDLDVVAQADDGQQAVDLCAVHHPDVVVMDLGMPVMNGVEATRRLLAPSESGDTYRPRILVLTNFYDNDTVHEALRAGAAGFLIKDSSPHELPDGIRTIAAGHHYLHPAVTGGVIASLAAQPVAGQALPGVLDRLTPREREVLQHMAYGLGNGEIAVRLFLSEATVRTHVSRIITKLGVHDRAQAIVIAYQNHLVRPDPRP</sequence>
<gene>
    <name evidence="8" type="ORF">ACFO0C_43275</name>
</gene>
<feature type="domain" description="HTH luxR-type" evidence="6">
    <location>
        <begin position="152"/>
        <end position="217"/>
    </location>
</feature>
<dbReference type="PANTHER" id="PTHR43214">
    <property type="entry name" value="TWO-COMPONENT RESPONSE REGULATOR"/>
    <property type="match status" value="1"/>
</dbReference>
<dbReference type="PRINTS" id="PR00038">
    <property type="entry name" value="HTHLUXR"/>
</dbReference>
<keyword evidence="2" id="KW-0805">Transcription regulation</keyword>
<dbReference type="CDD" id="cd17535">
    <property type="entry name" value="REC_NarL-like"/>
    <property type="match status" value="1"/>
</dbReference>
<dbReference type="SUPFAM" id="SSF46894">
    <property type="entry name" value="C-terminal effector domain of the bipartite response regulators"/>
    <property type="match status" value="1"/>
</dbReference>
<evidence type="ECO:0000256" key="2">
    <source>
        <dbReference type="ARBA" id="ARBA00023015"/>
    </source>
</evidence>
<evidence type="ECO:0000256" key="1">
    <source>
        <dbReference type="ARBA" id="ARBA00022553"/>
    </source>
</evidence>
<evidence type="ECO:0000259" key="6">
    <source>
        <dbReference type="PROSITE" id="PS50043"/>
    </source>
</evidence>
<dbReference type="InterPro" id="IPR016032">
    <property type="entry name" value="Sig_transdc_resp-reg_C-effctor"/>
</dbReference>
<name>A0ABV8J9X6_9ACTN</name>
<feature type="modified residue" description="4-aspartylphosphate" evidence="5">
    <location>
        <position position="54"/>
    </location>
</feature>
<dbReference type="PANTHER" id="PTHR43214:SF24">
    <property type="entry name" value="TRANSCRIPTIONAL REGULATORY PROTEIN NARL-RELATED"/>
    <property type="match status" value="1"/>
</dbReference>
<dbReference type="Gene3D" id="3.40.50.2300">
    <property type="match status" value="1"/>
</dbReference>
<keyword evidence="1 5" id="KW-0597">Phosphoprotein</keyword>
<dbReference type="CDD" id="cd06170">
    <property type="entry name" value="LuxR_C_like"/>
    <property type="match status" value="1"/>
</dbReference>
<evidence type="ECO:0000256" key="3">
    <source>
        <dbReference type="ARBA" id="ARBA00023125"/>
    </source>
</evidence>
<protein>
    <submittedName>
        <fullName evidence="8">Response regulator</fullName>
    </submittedName>
</protein>
<dbReference type="PROSITE" id="PS50110">
    <property type="entry name" value="RESPONSE_REGULATORY"/>
    <property type="match status" value="1"/>
</dbReference>
<dbReference type="InterPro" id="IPR058245">
    <property type="entry name" value="NreC/VraR/RcsB-like_REC"/>
</dbReference>